<proteinExistence type="predicted"/>
<feature type="compositionally biased region" description="Basic and acidic residues" evidence="1">
    <location>
        <begin position="178"/>
        <end position="188"/>
    </location>
</feature>
<dbReference type="KEGG" id="ruv:EC9_46700"/>
<evidence type="ECO:0000256" key="1">
    <source>
        <dbReference type="SAM" id="MobiDB-lite"/>
    </source>
</evidence>
<accession>A0A517M6G2</accession>
<evidence type="ECO:0000313" key="2">
    <source>
        <dbReference type="EMBL" id="QDS90462.1"/>
    </source>
</evidence>
<keyword evidence="3" id="KW-1185">Reference proteome</keyword>
<dbReference type="EMBL" id="CP036261">
    <property type="protein sequence ID" value="QDS90462.1"/>
    <property type="molecule type" value="Genomic_DNA"/>
</dbReference>
<sequence>MPVVVSQAAGANQAHRDLEEKLVTRLMLDEAADVRLIGPMQQLQGNSTDQVMLERITSDFILLGWHAPEESLRNLQALGIAARRAAHAGDRNPPLRSCRGVYFIDLTKLKSIDDAIAQIKACSANRANKTIQIGLSAPSPKKTASPVTPSSPPPTSQPAPPAAESPSTAERYVALGWNDHRDEPHDAVDDAMESLIDELDQMDL</sequence>
<reference evidence="2 3" key="1">
    <citation type="submission" date="2019-02" db="EMBL/GenBank/DDBJ databases">
        <title>Deep-cultivation of Planctomycetes and their phenomic and genomic characterization uncovers novel biology.</title>
        <authorList>
            <person name="Wiegand S."/>
            <person name="Jogler M."/>
            <person name="Boedeker C."/>
            <person name="Pinto D."/>
            <person name="Vollmers J."/>
            <person name="Rivas-Marin E."/>
            <person name="Kohn T."/>
            <person name="Peeters S.H."/>
            <person name="Heuer A."/>
            <person name="Rast P."/>
            <person name="Oberbeckmann S."/>
            <person name="Bunk B."/>
            <person name="Jeske O."/>
            <person name="Meyerdierks A."/>
            <person name="Storesund J.E."/>
            <person name="Kallscheuer N."/>
            <person name="Luecker S."/>
            <person name="Lage O.M."/>
            <person name="Pohl T."/>
            <person name="Merkel B.J."/>
            <person name="Hornburger P."/>
            <person name="Mueller R.-W."/>
            <person name="Bruemmer F."/>
            <person name="Labrenz M."/>
            <person name="Spormann A.M."/>
            <person name="Op den Camp H."/>
            <person name="Overmann J."/>
            <person name="Amann R."/>
            <person name="Jetten M.S.M."/>
            <person name="Mascher T."/>
            <person name="Medema M.H."/>
            <person name="Devos D.P."/>
            <person name="Kaster A.-K."/>
            <person name="Ovreas L."/>
            <person name="Rohde M."/>
            <person name="Galperin M.Y."/>
            <person name="Jogler C."/>
        </authorList>
    </citation>
    <scope>NUCLEOTIDE SEQUENCE [LARGE SCALE GENOMIC DNA]</scope>
    <source>
        <strain evidence="2 3">EC9</strain>
    </source>
</reference>
<feature type="compositionally biased region" description="Low complexity" evidence="1">
    <location>
        <begin position="138"/>
        <end position="148"/>
    </location>
</feature>
<evidence type="ECO:0000313" key="3">
    <source>
        <dbReference type="Proteomes" id="UP000319557"/>
    </source>
</evidence>
<feature type="compositionally biased region" description="Pro residues" evidence="1">
    <location>
        <begin position="149"/>
        <end position="163"/>
    </location>
</feature>
<name>A0A517M6G2_9BACT</name>
<feature type="compositionally biased region" description="Acidic residues" evidence="1">
    <location>
        <begin position="189"/>
        <end position="204"/>
    </location>
</feature>
<feature type="region of interest" description="Disordered" evidence="1">
    <location>
        <begin position="133"/>
        <end position="204"/>
    </location>
</feature>
<dbReference type="AlphaFoldDB" id="A0A517M6G2"/>
<dbReference type="Proteomes" id="UP000319557">
    <property type="component" value="Chromosome"/>
</dbReference>
<organism evidence="2 3">
    <name type="scientific">Rosistilla ulvae</name>
    <dbReference type="NCBI Taxonomy" id="1930277"/>
    <lineage>
        <taxon>Bacteria</taxon>
        <taxon>Pseudomonadati</taxon>
        <taxon>Planctomycetota</taxon>
        <taxon>Planctomycetia</taxon>
        <taxon>Pirellulales</taxon>
        <taxon>Pirellulaceae</taxon>
        <taxon>Rosistilla</taxon>
    </lineage>
</organism>
<gene>
    <name evidence="2" type="ORF">EC9_46700</name>
</gene>
<protein>
    <submittedName>
        <fullName evidence="2">Uncharacterized protein</fullName>
    </submittedName>
</protein>